<dbReference type="Proteomes" id="UP000632659">
    <property type="component" value="Unassembled WGS sequence"/>
</dbReference>
<reference evidence="1" key="1">
    <citation type="submission" date="2020-08" db="EMBL/GenBank/DDBJ databases">
        <title>Genome public.</title>
        <authorList>
            <person name="Liu C."/>
            <person name="Sun Q."/>
        </authorList>
    </citation>
    <scope>NUCLEOTIDE SEQUENCE</scope>
    <source>
        <strain evidence="1">NSJ-15</strain>
    </source>
</reference>
<keyword evidence="2" id="KW-1185">Reference proteome</keyword>
<protein>
    <submittedName>
        <fullName evidence="1">Uncharacterized protein</fullName>
    </submittedName>
</protein>
<evidence type="ECO:0000313" key="2">
    <source>
        <dbReference type="Proteomes" id="UP000632659"/>
    </source>
</evidence>
<dbReference type="EMBL" id="JACRTL010000001">
    <property type="protein sequence ID" value="MBC8610052.1"/>
    <property type="molecule type" value="Genomic_DNA"/>
</dbReference>
<organism evidence="1 2">
    <name type="scientific">Massiliimalia timonensis</name>
    <dbReference type="NCBI Taxonomy" id="1987501"/>
    <lineage>
        <taxon>Bacteria</taxon>
        <taxon>Bacillati</taxon>
        <taxon>Bacillota</taxon>
        <taxon>Clostridia</taxon>
        <taxon>Eubacteriales</taxon>
        <taxon>Oscillospiraceae</taxon>
        <taxon>Massiliimalia</taxon>
    </lineage>
</organism>
<sequence length="326" mass="37251">MAVRSSGNVRITGTAIDDQKVTFQKIVSLSFESDRFTPADELQFTVLDVLNGRFKFITMELNGRKIFDGIVDIQKRVIDQKGNYTSFVCRRKTCMMLDNEVKPYWYFNLTSDQLIKSHALPYGANGAKLPKAAVLPQILAKKGISHWEFLTLFCRLAYHRSPYVDRMGNITCDPFQETEHLFSNSRADGIPFLTAELTDDHYQIISKLSVKTGKAEYGATYGYVLNNASADQFEIVRERYYHPETEWQGEPALSARQYYEDKQAGFFEVTVTVPGIYDIRAGDSARFEDVIGSYYDLYVTKVRLRSDSDGNTMTITLWEKSGLINR</sequence>
<dbReference type="AlphaFoldDB" id="A0A8J6PDA5"/>
<dbReference type="SUPFAM" id="SSF69279">
    <property type="entry name" value="Phage tail proteins"/>
    <property type="match status" value="1"/>
</dbReference>
<evidence type="ECO:0000313" key="1">
    <source>
        <dbReference type="EMBL" id="MBC8610052.1"/>
    </source>
</evidence>
<accession>A0A8J6PDA5</accession>
<dbReference type="RefSeq" id="WP_093988468.1">
    <property type="nucleotide sequence ID" value="NZ_FYDD01000003.1"/>
</dbReference>
<dbReference type="OrthoDB" id="1860791at2"/>
<comment type="caution">
    <text evidence="1">The sequence shown here is derived from an EMBL/GenBank/DDBJ whole genome shotgun (WGS) entry which is preliminary data.</text>
</comment>
<gene>
    <name evidence="1" type="ORF">H8702_02805</name>
</gene>
<proteinExistence type="predicted"/>
<name>A0A8J6PDA5_9FIRM</name>